<evidence type="ECO:0000256" key="1">
    <source>
        <dbReference type="ARBA" id="ARBA00004651"/>
    </source>
</evidence>
<dbReference type="PANTHER" id="PTHR33931">
    <property type="entry name" value="HOLIN-LIKE PROTEIN CIDA-RELATED"/>
    <property type="match status" value="1"/>
</dbReference>
<dbReference type="OrthoDB" id="3176438at2"/>
<dbReference type="STRING" id="46224.B4102_2993"/>
<dbReference type="PANTHER" id="PTHR33931:SF2">
    <property type="entry name" value="HOLIN-LIKE PROTEIN CIDA"/>
    <property type="match status" value="1"/>
</dbReference>
<dbReference type="RefSeq" id="WP_066231130.1">
    <property type="nucleotide sequence ID" value="NZ_LQYN01000045.1"/>
</dbReference>
<comment type="subcellular location">
    <subcellularLocation>
        <location evidence="1">Cell membrane</location>
        <topology evidence="1">Multi-pass membrane protein</topology>
    </subcellularLocation>
</comment>
<dbReference type="InterPro" id="IPR005538">
    <property type="entry name" value="LrgA/CidA"/>
</dbReference>
<keyword evidence="3 6" id="KW-0812">Transmembrane</keyword>
<name>A0A150L6V0_9BACI</name>
<evidence type="ECO:0000256" key="6">
    <source>
        <dbReference type="SAM" id="Phobius"/>
    </source>
</evidence>
<dbReference type="Pfam" id="PF03788">
    <property type="entry name" value="LrgA"/>
    <property type="match status" value="1"/>
</dbReference>
<dbReference type="AlphaFoldDB" id="A0A150L6V0"/>
<organism evidence="7 8">
    <name type="scientific">Heyndrickxia sporothermodurans</name>
    <dbReference type="NCBI Taxonomy" id="46224"/>
    <lineage>
        <taxon>Bacteria</taxon>
        <taxon>Bacillati</taxon>
        <taxon>Bacillota</taxon>
        <taxon>Bacilli</taxon>
        <taxon>Bacillales</taxon>
        <taxon>Bacillaceae</taxon>
        <taxon>Heyndrickxia</taxon>
    </lineage>
</organism>
<keyword evidence="4 6" id="KW-1133">Transmembrane helix</keyword>
<accession>A0A150L6V0</accession>
<feature type="transmembrane region" description="Helical" evidence="6">
    <location>
        <begin position="28"/>
        <end position="46"/>
    </location>
</feature>
<feature type="transmembrane region" description="Helical" evidence="6">
    <location>
        <begin position="92"/>
        <end position="111"/>
    </location>
</feature>
<dbReference type="GO" id="GO:0005886">
    <property type="term" value="C:plasma membrane"/>
    <property type="evidence" value="ECO:0007669"/>
    <property type="project" value="UniProtKB-SubCell"/>
</dbReference>
<evidence type="ECO:0000256" key="2">
    <source>
        <dbReference type="ARBA" id="ARBA00022475"/>
    </source>
</evidence>
<evidence type="ECO:0000256" key="5">
    <source>
        <dbReference type="ARBA" id="ARBA00023136"/>
    </source>
</evidence>
<dbReference type="PATRIC" id="fig|46224.3.peg.2913"/>
<sequence length="134" mass="15255">MKKLLIGFIQIVMLTVFTYIMGKLSEFLHLNIPGSILGLVILFILLQTKVIRLKWIEIGGNWLAAELLLFFIPSAVGILQYKQLLLENGFKIFAVIIISSTIVMACSGFLAEKMARRKEKKTQHVDTYVYTSHH</sequence>
<gene>
    <name evidence="7" type="ORF">B4102_2993</name>
</gene>
<reference evidence="7 8" key="1">
    <citation type="submission" date="2016-01" db="EMBL/GenBank/DDBJ databases">
        <title>Genome Sequences of Twelve Sporeforming Bacillus Species Isolated from Foods.</title>
        <authorList>
            <person name="Berendsen E.M."/>
            <person name="Wells-Bennik M.H."/>
            <person name="Krawcyk A.O."/>
            <person name="De Jong A."/>
            <person name="Holsappel S."/>
            <person name="Eijlander R.T."/>
            <person name="Kuipers O.P."/>
        </authorList>
    </citation>
    <scope>NUCLEOTIDE SEQUENCE [LARGE SCALE GENOMIC DNA]</scope>
    <source>
        <strain evidence="7 8">B4102</strain>
    </source>
</reference>
<evidence type="ECO:0000313" key="7">
    <source>
        <dbReference type="EMBL" id="KYD07422.1"/>
    </source>
</evidence>
<dbReference type="NCBIfam" id="NF002460">
    <property type="entry name" value="PRK01658.1"/>
    <property type="match status" value="1"/>
</dbReference>
<evidence type="ECO:0000313" key="8">
    <source>
        <dbReference type="Proteomes" id="UP000075666"/>
    </source>
</evidence>
<dbReference type="Proteomes" id="UP000075666">
    <property type="component" value="Unassembled WGS sequence"/>
</dbReference>
<feature type="transmembrane region" description="Helical" evidence="6">
    <location>
        <begin position="58"/>
        <end position="80"/>
    </location>
</feature>
<keyword evidence="2" id="KW-1003">Cell membrane</keyword>
<proteinExistence type="predicted"/>
<protein>
    <recommendedName>
        <fullName evidence="9">Holin-like protein CidA</fullName>
    </recommendedName>
</protein>
<keyword evidence="5 6" id="KW-0472">Membrane</keyword>
<keyword evidence="8" id="KW-1185">Reference proteome</keyword>
<dbReference type="EMBL" id="LQYN01000045">
    <property type="protein sequence ID" value="KYD07422.1"/>
    <property type="molecule type" value="Genomic_DNA"/>
</dbReference>
<evidence type="ECO:0000256" key="3">
    <source>
        <dbReference type="ARBA" id="ARBA00022692"/>
    </source>
</evidence>
<comment type="caution">
    <text evidence="7">The sequence shown here is derived from an EMBL/GenBank/DDBJ whole genome shotgun (WGS) entry which is preliminary data.</text>
</comment>
<evidence type="ECO:0000256" key="4">
    <source>
        <dbReference type="ARBA" id="ARBA00022989"/>
    </source>
</evidence>
<evidence type="ECO:0008006" key="9">
    <source>
        <dbReference type="Google" id="ProtNLM"/>
    </source>
</evidence>